<dbReference type="KEGG" id="gaz:Pan241w_53350"/>
<dbReference type="Proteomes" id="UP000317171">
    <property type="component" value="Chromosome"/>
</dbReference>
<proteinExistence type="predicted"/>
<keyword evidence="2" id="KW-1185">Reference proteome</keyword>
<sequence length="331" mass="37860">MCDSENKFQFFGQIFRKSNKSRIEATDWNYVVDGKSTKGDNKRRKSVHLSRILVILLQWKCVENKAPAALQKIAKNLNDGLKGDVEPKWLKSIFGSLDRFRRLIPESCESTIGEVFQSDKIDIKIIDENANKLSEAECLKELWRMLSKSVNDLTPDTRDYCTWIASAILRLTDLDEDSQVVAGKSAWLFSMKELENVLKSDILSLKRVASTLSDEIKTSKETGIKTATVYDWNLKTELIIDLTKENYHDHTKHLDFELDAVTMSLERVLKETVSIYNKHKEDGATTIEVQDLNEAAHLLYDAERKLNLAVKDLSTCVEKCRLDLIGLLGRR</sequence>
<gene>
    <name evidence="1" type="ORF">Pan241w_53350</name>
</gene>
<dbReference type="AlphaFoldDB" id="A0A517RMW4"/>
<accession>A0A517RMW4</accession>
<name>A0A517RMW4_9PLAN</name>
<evidence type="ECO:0000313" key="2">
    <source>
        <dbReference type="Proteomes" id="UP000317171"/>
    </source>
</evidence>
<reference evidence="1 2" key="1">
    <citation type="submission" date="2019-02" db="EMBL/GenBank/DDBJ databases">
        <title>Deep-cultivation of Planctomycetes and their phenomic and genomic characterization uncovers novel biology.</title>
        <authorList>
            <person name="Wiegand S."/>
            <person name="Jogler M."/>
            <person name="Boedeker C."/>
            <person name="Pinto D."/>
            <person name="Vollmers J."/>
            <person name="Rivas-Marin E."/>
            <person name="Kohn T."/>
            <person name="Peeters S.H."/>
            <person name="Heuer A."/>
            <person name="Rast P."/>
            <person name="Oberbeckmann S."/>
            <person name="Bunk B."/>
            <person name="Jeske O."/>
            <person name="Meyerdierks A."/>
            <person name="Storesund J.E."/>
            <person name="Kallscheuer N."/>
            <person name="Luecker S."/>
            <person name="Lage O.M."/>
            <person name="Pohl T."/>
            <person name="Merkel B.J."/>
            <person name="Hornburger P."/>
            <person name="Mueller R.-W."/>
            <person name="Bruemmer F."/>
            <person name="Labrenz M."/>
            <person name="Spormann A.M."/>
            <person name="Op den Camp H."/>
            <person name="Overmann J."/>
            <person name="Amann R."/>
            <person name="Jetten M.S.M."/>
            <person name="Mascher T."/>
            <person name="Medema M.H."/>
            <person name="Devos D.P."/>
            <person name="Kaster A.-K."/>
            <person name="Ovreas L."/>
            <person name="Rohde M."/>
            <person name="Galperin M.Y."/>
            <person name="Jogler C."/>
        </authorList>
    </citation>
    <scope>NUCLEOTIDE SEQUENCE [LARGE SCALE GENOMIC DNA]</scope>
    <source>
        <strain evidence="1 2">Pan241w</strain>
    </source>
</reference>
<protein>
    <submittedName>
        <fullName evidence="1">Uncharacterized protein</fullName>
    </submittedName>
</protein>
<organism evidence="1 2">
    <name type="scientific">Gimesia alba</name>
    <dbReference type="NCBI Taxonomy" id="2527973"/>
    <lineage>
        <taxon>Bacteria</taxon>
        <taxon>Pseudomonadati</taxon>
        <taxon>Planctomycetota</taxon>
        <taxon>Planctomycetia</taxon>
        <taxon>Planctomycetales</taxon>
        <taxon>Planctomycetaceae</taxon>
        <taxon>Gimesia</taxon>
    </lineage>
</organism>
<evidence type="ECO:0000313" key="1">
    <source>
        <dbReference type="EMBL" id="QDT45216.1"/>
    </source>
</evidence>
<dbReference type="EMBL" id="CP036269">
    <property type="protein sequence ID" value="QDT45216.1"/>
    <property type="molecule type" value="Genomic_DNA"/>
</dbReference>